<dbReference type="AlphaFoldDB" id="A0A1C7MGW2"/>
<name>A0A1C7MGW2_GRIFR</name>
<proteinExistence type="predicted"/>
<feature type="compositionally biased region" description="Basic and acidic residues" evidence="1">
    <location>
        <begin position="149"/>
        <end position="167"/>
    </location>
</feature>
<evidence type="ECO:0000313" key="3">
    <source>
        <dbReference type="Proteomes" id="UP000092993"/>
    </source>
</evidence>
<dbReference type="EMBL" id="LUGG01000003">
    <property type="protein sequence ID" value="OBZ76068.1"/>
    <property type="molecule type" value="Genomic_DNA"/>
</dbReference>
<evidence type="ECO:0000256" key="1">
    <source>
        <dbReference type="SAM" id="MobiDB-lite"/>
    </source>
</evidence>
<protein>
    <submittedName>
        <fullName evidence="2">Uncharacterized protein</fullName>
    </submittedName>
</protein>
<gene>
    <name evidence="2" type="ORF">A0H81_03273</name>
</gene>
<feature type="compositionally biased region" description="Basic residues" evidence="1">
    <location>
        <begin position="132"/>
        <end position="148"/>
    </location>
</feature>
<comment type="caution">
    <text evidence="2">The sequence shown here is derived from an EMBL/GenBank/DDBJ whole genome shotgun (WGS) entry which is preliminary data.</text>
</comment>
<evidence type="ECO:0000313" key="2">
    <source>
        <dbReference type="EMBL" id="OBZ76068.1"/>
    </source>
</evidence>
<feature type="region of interest" description="Disordered" evidence="1">
    <location>
        <begin position="118"/>
        <end position="173"/>
    </location>
</feature>
<sequence length="350" mass="37989">MATVPIIFRFVPEMVTTLEELRSQFSTQLIEYLESKTIEVFSRDSTQRQVEAVLPRYASHITEIQIAEKFHKGTDGVAPVGAVHIYDDVHFSVDIFSNHTNGADRRFLKTHGIPIRDFDGPHTGLMPDPNKRSRKTSQTRDRTHGKRTAKADVEAGTRHSSNAHDGRNATGRSFSTYAPGTHYGGSLDLLEAVRCYPVSSFQHHGPVFAGHQPQPGNPMAPGFAGYGNIPGMMPNQSHVAGGSMPHSQHVNATPGPSQHMGHVPPGAVLPPGPFYGQRNQGIGMPMQYAQPGTAYPVPVFTSQQPPQLYGRDMTQEQWDAMRRAGWSANTASGGASSSGASSSNIRGQGR</sequence>
<dbReference type="Proteomes" id="UP000092993">
    <property type="component" value="Unassembled WGS sequence"/>
</dbReference>
<organism evidence="2 3">
    <name type="scientific">Grifola frondosa</name>
    <name type="common">Maitake</name>
    <name type="synonym">Polyporus frondosus</name>
    <dbReference type="NCBI Taxonomy" id="5627"/>
    <lineage>
        <taxon>Eukaryota</taxon>
        <taxon>Fungi</taxon>
        <taxon>Dikarya</taxon>
        <taxon>Basidiomycota</taxon>
        <taxon>Agaricomycotina</taxon>
        <taxon>Agaricomycetes</taxon>
        <taxon>Polyporales</taxon>
        <taxon>Grifolaceae</taxon>
        <taxon>Grifola</taxon>
    </lineage>
</organism>
<keyword evidence="3" id="KW-1185">Reference proteome</keyword>
<accession>A0A1C7MGW2</accession>
<feature type="compositionally biased region" description="Low complexity" evidence="1">
    <location>
        <begin position="324"/>
        <end position="343"/>
    </location>
</feature>
<reference evidence="2 3" key="1">
    <citation type="submission" date="2016-03" db="EMBL/GenBank/DDBJ databases">
        <title>Whole genome sequencing of Grifola frondosa 9006-11.</title>
        <authorList>
            <person name="Min B."/>
            <person name="Park H."/>
            <person name="Kim J.-G."/>
            <person name="Cho H."/>
            <person name="Oh Y.-L."/>
            <person name="Kong W.-S."/>
            <person name="Choi I.-G."/>
        </authorList>
    </citation>
    <scope>NUCLEOTIDE SEQUENCE [LARGE SCALE GENOMIC DNA]</scope>
    <source>
        <strain evidence="2 3">9006-11</strain>
    </source>
</reference>
<feature type="region of interest" description="Disordered" evidence="1">
    <location>
        <begin position="322"/>
        <end position="350"/>
    </location>
</feature>